<feature type="chain" id="PRO_5014329592" description="Lysine-specific metallo-endopeptidase domain-containing protein" evidence="1">
    <location>
        <begin position="21"/>
        <end position="320"/>
    </location>
</feature>
<dbReference type="EMBL" id="KZ613476">
    <property type="protein sequence ID" value="PMD22887.1"/>
    <property type="molecule type" value="Genomic_DNA"/>
</dbReference>
<keyword evidence="4" id="KW-1185">Reference proteome</keyword>
<dbReference type="SUPFAM" id="SSF55486">
    <property type="entry name" value="Metalloproteases ('zincins'), catalytic domain"/>
    <property type="match status" value="1"/>
</dbReference>
<dbReference type="GO" id="GO:0004222">
    <property type="term" value="F:metalloendopeptidase activity"/>
    <property type="evidence" value="ECO:0007669"/>
    <property type="project" value="InterPro"/>
</dbReference>
<sequence>MQINLSKALLSFIALGQCHAAVTWRTIGCDGWTFKGVSIDDIWDNANVMAANAQTQISAIPTSPLGMTSSNAKNAGANAKFMFGINFNKVLGMNSAGRATTTTANIMYTNIAKGLARTLTGPNNFNLNNAFLFCEANGLTKGTFPGNPYEQDVWFAQVTTNGVTEYLVPKFSAFALAVKPCTEKVPNAYQARTFYVDQIIGQPAVATPFVAIILCPSQFEASGLTAVPTLAQGFTTSGSANPDQYISLSGTLVHEMVHVVGRSQGTQWADVAYAFNECVNLANTEPATSLINPDNYRVFAEMSMSPVTKWTAKKPGAAAS</sequence>
<feature type="signal peptide" evidence="1">
    <location>
        <begin position="1"/>
        <end position="20"/>
    </location>
</feature>
<evidence type="ECO:0000313" key="4">
    <source>
        <dbReference type="Proteomes" id="UP000235672"/>
    </source>
</evidence>
<organism evidence="3 4">
    <name type="scientific">Hyaloscypha hepaticicola</name>
    <dbReference type="NCBI Taxonomy" id="2082293"/>
    <lineage>
        <taxon>Eukaryota</taxon>
        <taxon>Fungi</taxon>
        <taxon>Dikarya</taxon>
        <taxon>Ascomycota</taxon>
        <taxon>Pezizomycotina</taxon>
        <taxon>Leotiomycetes</taxon>
        <taxon>Helotiales</taxon>
        <taxon>Hyaloscyphaceae</taxon>
        <taxon>Hyaloscypha</taxon>
    </lineage>
</organism>
<dbReference type="Proteomes" id="UP000235672">
    <property type="component" value="Unassembled WGS sequence"/>
</dbReference>
<proteinExistence type="predicted"/>
<dbReference type="Pfam" id="PF14521">
    <property type="entry name" value="Aspzincin_M35"/>
    <property type="match status" value="1"/>
</dbReference>
<keyword evidence="1" id="KW-0732">Signal</keyword>
<dbReference type="OrthoDB" id="3510493at2759"/>
<protein>
    <recommendedName>
        <fullName evidence="2">Lysine-specific metallo-endopeptidase domain-containing protein</fullName>
    </recommendedName>
</protein>
<accession>A0A2J6Q9D6</accession>
<name>A0A2J6Q9D6_9HELO</name>
<feature type="domain" description="Lysine-specific metallo-endopeptidase" evidence="2">
    <location>
        <begin position="245"/>
        <end position="301"/>
    </location>
</feature>
<dbReference type="InterPro" id="IPR024079">
    <property type="entry name" value="MetalloPept_cat_dom_sf"/>
</dbReference>
<dbReference type="InterPro" id="IPR029463">
    <property type="entry name" value="Lys_MEP"/>
</dbReference>
<evidence type="ECO:0000259" key="2">
    <source>
        <dbReference type="Pfam" id="PF14521"/>
    </source>
</evidence>
<evidence type="ECO:0000313" key="3">
    <source>
        <dbReference type="EMBL" id="PMD22887.1"/>
    </source>
</evidence>
<gene>
    <name evidence="3" type="ORF">NA56DRAFT_747498</name>
</gene>
<evidence type="ECO:0000256" key="1">
    <source>
        <dbReference type="SAM" id="SignalP"/>
    </source>
</evidence>
<dbReference type="AlphaFoldDB" id="A0A2J6Q9D6"/>
<reference evidence="3 4" key="1">
    <citation type="submission" date="2016-05" db="EMBL/GenBank/DDBJ databases">
        <title>A degradative enzymes factory behind the ericoid mycorrhizal symbiosis.</title>
        <authorList>
            <consortium name="DOE Joint Genome Institute"/>
            <person name="Martino E."/>
            <person name="Morin E."/>
            <person name="Grelet G."/>
            <person name="Kuo A."/>
            <person name="Kohler A."/>
            <person name="Daghino S."/>
            <person name="Barry K."/>
            <person name="Choi C."/>
            <person name="Cichocki N."/>
            <person name="Clum A."/>
            <person name="Copeland A."/>
            <person name="Hainaut M."/>
            <person name="Haridas S."/>
            <person name="Labutti K."/>
            <person name="Lindquist E."/>
            <person name="Lipzen A."/>
            <person name="Khouja H.-R."/>
            <person name="Murat C."/>
            <person name="Ohm R."/>
            <person name="Olson A."/>
            <person name="Spatafora J."/>
            <person name="Veneault-Fourrey C."/>
            <person name="Henrissat B."/>
            <person name="Grigoriev I."/>
            <person name="Martin F."/>
            <person name="Perotto S."/>
        </authorList>
    </citation>
    <scope>NUCLEOTIDE SEQUENCE [LARGE SCALE GENOMIC DNA]</scope>
    <source>
        <strain evidence="3 4">UAMH 7357</strain>
    </source>
</reference>
<dbReference type="Gene3D" id="3.40.390.10">
    <property type="entry name" value="Collagenase (Catalytic Domain)"/>
    <property type="match status" value="1"/>
</dbReference>